<name>A0A916XC23_9ACTN</name>
<organism evidence="2 3">
    <name type="scientific">Hoyosella rhizosphaerae</name>
    <dbReference type="NCBI Taxonomy" id="1755582"/>
    <lineage>
        <taxon>Bacteria</taxon>
        <taxon>Bacillati</taxon>
        <taxon>Actinomycetota</taxon>
        <taxon>Actinomycetes</taxon>
        <taxon>Mycobacteriales</taxon>
        <taxon>Hoyosellaceae</taxon>
        <taxon>Hoyosella</taxon>
    </lineage>
</organism>
<comment type="caution">
    <text evidence="2">The sequence shown here is derived from an EMBL/GenBank/DDBJ whole genome shotgun (WGS) entry which is preliminary data.</text>
</comment>
<evidence type="ECO:0000259" key="1">
    <source>
        <dbReference type="PROSITE" id="PS51186"/>
    </source>
</evidence>
<dbReference type="InterPro" id="IPR016181">
    <property type="entry name" value="Acyl_CoA_acyltransferase"/>
</dbReference>
<sequence>MRYHFDPKTWQSCGVLKLLGARPLGLRDTPAVLRALDDDPIASCMVAARIEEFGVDSRFLRGELWSRGKPRESLCFSGVNLMPLRGDETDMRFFADRACRSPRMCSSLVGRAELVLPLWEQLESEWGSPREIRDEQPMLALVDGLKCEPDLSTRKVTIDELEPYLEAAVSMFIEEVGIDPRSHDGGRSYRYRVQHLIESGRAWARFDGDTVAFKAEVGSMSHSVGQIHGVWVNPMYRGLGLGASGTATVAGAIAQSGRVASLYVNSYNQAARTMYAKVGFQQVATFATILVD</sequence>
<feature type="domain" description="N-acetyltransferase" evidence="1">
    <location>
        <begin position="156"/>
        <end position="292"/>
    </location>
</feature>
<dbReference type="GO" id="GO:0016747">
    <property type="term" value="F:acyltransferase activity, transferring groups other than amino-acyl groups"/>
    <property type="evidence" value="ECO:0007669"/>
    <property type="project" value="InterPro"/>
</dbReference>
<dbReference type="InterPro" id="IPR013653">
    <property type="entry name" value="GCN5-like_dom"/>
</dbReference>
<gene>
    <name evidence="2" type="ORF">GCM10011410_11550</name>
</gene>
<proteinExistence type="predicted"/>
<dbReference type="InterPro" id="IPR016794">
    <property type="entry name" value="UCP21603_acetyltransf"/>
</dbReference>
<dbReference type="InterPro" id="IPR000182">
    <property type="entry name" value="GNAT_dom"/>
</dbReference>
<dbReference type="SUPFAM" id="SSF55729">
    <property type="entry name" value="Acyl-CoA N-acyltransferases (Nat)"/>
    <property type="match status" value="1"/>
</dbReference>
<dbReference type="EMBL" id="BMJH01000001">
    <property type="protein sequence ID" value="GGC60777.1"/>
    <property type="molecule type" value="Genomic_DNA"/>
</dbReference>
<dbReference type="Proteomes" id="UP000641514">
    <property type="component" value="Unassembled WGS sequence"/>
</dbReference>
<dbReference type="Pfam" id="PF08445">
    <property type="entry name" value="FR47"/>
    <property type="match status" value="1"/>
</dbReference>
<keyword evidence="3" id="KW-1185">Reference proteome</keyword>
<protein>
    <submittedName>
        <fullName evidence="2">N-acetyltransferase GCN5</fullName>
    </submittedName>
</protein>
<reference evidence="2" key="1">
    <citation type="journal article" date="2014" name="Int. J. Syst. Evol. Microbiol.">
        <title>Complete genome sequence of Corynebacterium casei LMG S-19264T (=DSM 44701T), isolated from a smear-ripened cheese.</title>
        <authorList>
            <consortium name="US DOE Joint Genome Institute (JGI-PGF)"/>
            <person name="Walter F."/>
            <person name="Albersmeier A."/>
            <person name="Kalinowski J."/>
            <person name="Ruckert C."/>
        </authorList>
    </citation>
    <scope>NUCLEOTIDE SEQUENCE</scope>
    <source>
        <strain evidence="2">CGMCC 1.15478</strain>
    </source>
</reference>
<reference evidence="2" key="2">
    <citation type="submission" date="2020-09" db="EMBL/GenBank/DDBJ databases">
        <authorList>
            <person name="Sun Q."/>
            <person name="Zhou Y."/>
        </authorList>
    </citation>
    <scope>NUCLEOTIDE SEQUENCE</scope>
    <source>
        <strain evidence="2">CGMCC 1.15478</strain>
    </source>
</reference>
<dbReference type="Gene3D" id="3.40.630.30">
    <property type="match status" value="1"/>
</dbReference>
<evidence type="ECO:0000313" key="2">
    <source>
        <dbReference type="EMBL" id="GGC60777.1"/>
    </source>
</evidence>
<accession>A0A916XC23</accession>
<dbReference type="InterPro" id="IPR025289">
    <property type="entry name" value="DUF4081"/>
</dbReference>
<dbReference type="Pfam" id="PF13312">
    <property type="entry name" value="DUF4081"/>
    <property type="match status" value="1"/>
</dbReference>
<dbReference type="AlphaFoldDB" id="A0A916XC23"/>
<dbReference type="PIRSF" id="PIRSF021603">
    <property type="entry name" value="UCP21603_acetyltransf"/>
    <property type="match status" value="1"/>
</dbReference>
<evidence type="ECO:0000313" key="3">
    <source>
        <dbReference type="Proteomes" id="UP000641514"/>
    </source>
</evidence>
<dbReference type="PROSITE" id="PS51186">
    <property type="entry name" value="GNAT"/>
    <property type="match status" value="1"/>
</dbReference>